<keyword evidence="6" id="KW-0539">Nucleus</keyword>
<gene>
    <name evidence="7" type="ORF">EZS28_043540</name>
</gene>
<feature type="non-terminal residue" evidence="7">
    <location>
        <position position="1"/>
    </location>
</feature>
<evidence type="ECO:0000256" key="2">
    <source>
        <dbReference type="ARBA" id="ARBA00006898"/>
    </source>
</evidence>
<dbReference type="InterPro" id="IPR038846">
    <property type="entry name" value="RPC9"/>
</dbReference>
<evidence type="ECO:0000313" key="7">
    <source>
        <dbReference type="EMBL" id="KAA6360932.1"/>
    </source>
</evidence>
<organism evidence="7 8">
    <name type="scientific">Streblomastix strix</name>
    <dbReference type="NCBI Taxonomy" id="222440"/>
    <lineage>
        <taxon>Eukaryota</taxon>
        <taxon>Metamonada</taxon>
        <taxon>Preaxostyla</taxon>
        <taxon>Oxymonadida</taxon>
        <taxon>Streblomastigidae</taxon>
        <taxon>Streblomastix</taxon>
    </lineage>
</organism>
<evidence type="ECO:0000256" key="6">
    <source>
        <dbReference type="ARBA" id="ARBA00023242"/>
    </source>
</evidence>
<evidence type="ECO:0000256" key="3">
    <source>
        <dbReference type="ARBA" id="ARBA00016672"/>
    </source>
</evidence>
<dbReference type="SUPFAM" id="SSF47819">
    <property type="entry name" value="HRDC-like"/>
    <property type="match status" value="1"/>
</dbReference>
<evidence type="ECO:0000256" key="4">
    <source>
        <dbReference type="ARBA" id="ARBA00022478"/>
    </source>
</evidence>
<comment type="similarity">
    <text evidence="2">Belongs to the eukaryotic RPC9 RNA polymerase subunit family.</text>
</comment>
<evidence type="ECO:0000313" key="8">
    <source>
        <dbReference type="Proteomes" id="UP000324800"/>
    </source>
</evidence>
<protein>
    <recommendedName>
        <fullName evidence="3">DNA-directed RNA polymerase III subunit RPC9</fullName>
    </recommendedName>
</protein>
<sequence length="110" mass="12906">FSNFLEGRQITNELRINLALSVNKTPALHQRKDSFEVAVTELRKLPLTKQEMLQLLNNVPSELKELKAYLPNWQDRFDEEQLDNIIQLLWVGMDEEEPEKIQENDPISSE</sequence>
<name>A0A5J4TSR8_9EUKA</name>
<dbReference type="InterPro" id="IPR038324">
    <property type="entry name" value="Rpb4/RPC9_sf"/>
</dbReference>
<dbReference type="OrthoDB" id="1746530at2759"/>
<dbReference type="GO" id="GO:0006384">
    <property type="term" value="P:transcription initiation at RNA polymerase III promoter"/>
    <property type="evidence" value="ECO:0007669"/>
    <property type="project" value="InterPro"/>
</dbReference>
<dbReference type="Pfam" id="PF03874">
    <property type="entry name" value="RNA_pol_Rpb4"/>
    <property type="match status" value="1"/>
</dbReference>
<dbReference type="AlphaFoldDB" id="A0A5J4TSR8"/>
<dbReference type="Gene3D" id="1.20.1250.40">
    <property type="match status" value="1"/>
</dbReference>
<dbReference type="GO" id="GO:0005666">
    <property type="term" value="C:RNA polymerase III complex"/>
    <property type="evidence" value="ECO:0007669"/>
    <property type="project" value="InterPro"/>
</dbReference>
<dbReference type="PANTHER" id="PTHR15561">
    <property type="entry name" value="CALCITONIN GENE-RELATED PEPTIDE-RECEPTOR COMPONENT PROTEIN"/>
    <property type="match status" value="1"/>
</dbReference>
<dbReference type="InterPro" id="IPR005574">
    <property type="entry name" value="Rpb4/RPC9"/>
</dbReference>
<comment type="caution">
    <text evidence="7">The sequence shown here is derived from an EMBL/GenBank/DDBJ whole genome shotgun (WGS) entry which is preliminary data.</text>
</comment>
<keyword evidence="5" id="KW-0804">Transcription</keyword>
<evidence type="ECO:0000256" key="5">
    <source>
        <dbReference type="ARBA" id="ARBA00023163"/>
    </source>
</evidence>
<proteinExistence type="inferred from homology"/>
<dbReference type="GO" id="GO:0000166">
    <property type="term" value="F:nucleotide binding"/>
    <property type="evidence" value="ECO:0007669"/>
    <property type="project" value="InterPro"/>
</dbReference>
<dbReference type="Proteomes" id="UP000324800">
    <property type="component" value="Unassembled WGS sequence"/>
</dbReference>
<dbReference type="InterPro" id="IPR010997">
    <property type="entry name" value="HRDC-like_sf"/>
</dbReference>
<dbReference type="EMBL" id="SNRW01026249">
    <property type="protein sequence ID" value="KAA6360932.1"/>
    <property type="molecule type" value="Genomic_DNA"/>
</dbReference>
<accession>A0A5J4TSR8</accession>
<keyword evidence="4" id="KW-0240">DNA-directed RNA polymerase</keyword>
<evidence type="ECO:0000256" key="1">
    <source>
        <dbReference type="ARBA" id="ARBA00004123"/>
    </source>
</evidence>
<reference evidence="7 8" key="1">
    <citation type="submission" date="2019-03" db="EMBL/GenBank/DDBJ databases">
        <title>Single cell metagenomics reveals metabolic interactions within the superorganism composed of flagellate Streblomastix strix and complex community of Bacteroidetes bacteria on its surface.</title>
        <authorList>
            <person name="Treitli S.C."/>
            <person name="Kolisko M."/>
            <person name="Husnik F."/>
            <person name="Keeling P."/>
            <person name="Hampl V."/>
        </authorList>
    </citation>
    <scope>NUCLEOTIDE SEQUENCE [LARGE SCALE GENOMIC DNA]</scope>
    <source>
        <strain evidence="7">ST1C</strain>
    </source>
</reference>
<comment type="subcellular location">
    <subcellularLocation>
        <location evidence="1">Nucleus</location>
    </subcellularLocation>
</comment>
<dbReference type="PANTHER" id="PTHR15561:SF0">
    <property type="entry name" value="DNA-DIRECTED RNA POLYMERASE III SUBUNIT RPC9"/>
    <property type="match status" value="1"/>
</dbReference>